<reference evidence="2 3" key="1">
    <citation type="journal article" date="2014" name="Int. J. Syst. Evol. Microbiol.">
        <title>Carboxylicivirga gen. nov. in the family Marinilabiliaceae with two novel species, Carboxylicivirga mesophila sp. nov. and Carboxylicivirga taeanensis sp. nov., and reclassification of Cytophaga fermentans as Saccharicrinis fermentans gen. nov., comb. nov.</title>
        <authorList>
            <person name="Yang S.H."/>
            <person name="Seo H.S."/>
            <person name="Woo J.H."/>
            <person name="Oh H.M."/>
            <person name="Jang H."/>
            <person name="Lee J.H."/>
            <person name="Kim S.J."/>
            <person name="Kwon K.K."/>
        </authorList>
    </citation>
    <scope>NUCLEOTIDE SEQUENCE [LARGE SCALE GENOMIC DNA]</scope>
    <source>
        <strain evidence="2 3">JCM 18290</strain>
    </source>
</reference>
<dbReference type="EMBL" id="JAGUCN010000005">
    <property type="protein sequence ID" value="MBS2211005.1"/>
    <property type="molecule type" value="Genomic_DNA"/>
</dbReference>
<dbReference type="RefSeq" id="WP_212226864.1">
    <property type="nucleotide sequence ID" value="NZ_JAGUCN010000005.1"/>
</dbReference>
<dbReference type="InterPro" id="IPR049279">
    <property type="entry name" value="DUF3108-like"/>
</dbReference>
<name>A0ABS5K7M2_9BACT</name>
<organism evidence="2 3">
    <name type="scientific">Carboxylicivirga mesophila</name>
    <dbReference type="NCBI Taxonomy" id="1166478"/>
    <lineage>
        <taxon>Bacteria</taxon>
        <taxon>Pseudomonadati</taxon>
        <taxon>Bacteroidota</taxon>
        <taxon>Bacteroidia</taxon>
        <taxon>Marinilabiliales</taxon>
        <taxon>Marinilabiliaceae</taxon>
        <taxon>Carboxylicivirga</taxon>
    </lineage>
</organism>
<protein>
    <recommendedName>
        <fullName evidence="1">DUF3108 domain-containing protein</fullName>
    </recommendedName>
</protein>
<dbReference type="Proteomes" id="UP000721861">
    <property type="component" value="Unassembled WGS sequence"/>
</dbReference>
<sequence length="227" mass="25662">MKYIIGILLLWQVSNLTAQECRAYIPYEEGTRSELTHYDKKGKVTGLVKQELKAVEHNGNASSFTVHQVFETPGSKDEPMESEVTFKCVDGVFYIDMNGYLNQEQMDAYKDMEVKLTMDEIDIPSFYKVGQTLKDGNIRMEVTGTPIPMNMTVSVVNRKVEAEEEVKTPAGTFNCVKISQDIVTKAIMNMTVSSVEWYAEGVGVVRTETHRKGKLMGYSELTKFEKP</sequence>
<feature type="domain" description="DUF3108" evidence="1">
    <location>
        <begin position="28"/>
        <end position="221"/>
    </location>
</feature>
<accession>A0ABS5K7M2</accession>
<dbReference type="Gene3D" id="2.40.360.20">
    <property type="match status" value="1"/>
</dbReference>
<evidence type="ECO:0000313" key="3">
    <source>
        <dbReference type="Proteomes" id="UP000721861"/>
    </source>
</evidence>
<evidence type="ECO:0000313" key="2">
    <source>
        <dbReference type="EMBL" id="MBS2211005.1"/>
    </source>
</evidence>
<proteinExistence type="predicted"/>
<keyword evidence="3" id="KW-1185">Reference proteome</keyword>
<comment type="caution">
    <text evidence="2">The sequence shown here is derived from an EMBL/GenBank/DDBJ whole genome shotgun (WGS) entry which is preliminary data.</text>
</comment>
<gene>
    <name evidence="2" type="ORF">KEM09_06315</name>
</gene>
<evidence type="ECO:0000259" key="1">
    <source>
        <dbReference type="Pfam" id="PF21347"/>
    </source>
</evidence>
<dbReference type="Pfam" id="PF21347">
    <property type="entry name" value="DUF3108_like"/>
    <property type="match status" value="1"/>
</dbReference>